<evidence type="ECO:0000313" key="2">
    <source>
        <dbReference type="EMBL" id="NEE21186.1"/>
    </source>
</evidence>
<name>A0A6G3XTR7_9ACTN</name>
<comment type="caution">
    <text evidence="2">The sequence shown here is derived from an EMBL/GenBank/DDBJ whole genome shotgun (WGS) entry which is preliminary data.</text>
</comment>
<feature type="region of interest" description="Disordered" evidence="1">
    <location>
        <begin position="16"/>
        <end position="48"/>
    </location>
</feature>
<evidence type="ECO:0000256" key="1">
    <source>
        <dbReference type="SAM" id="MobiDB-lite"/>
    </source>
</evidence>
<proteinExistence type="predicted"/>
<sequence>MPPALRKRPFRLACAAATTASAPQRPEPDRTTLAPASSRTRPLVWSGR</sequence>
<organism evidence="2">
    <name type="scientific">Streptomyces sp. SID7499</name>
    <dbReference type="NCBI Taxonomy" id="2706086"/>
    <lineage>
        <taxon>Bacteria</taxon>
        <taxon>Bacillati</taxon>
        <taxon>Actinomycetota</taxon>
        <taxon>Actinomycetes</taxon>
        <taxon>Kitasatosporales</taxon>
        <taxon>Streptomycetaceae</taxon>
        <taxon>Streptomyces</taxon>
    </lineage>
</organism>
<dbReference type="EMBL" id="JAAGMN010008966">
    <property type="protein sequence ID" value="NEE21186.1"/>
    <property type="molecule type" value="Genomic_DNA"/>
</dbReference>
<gene>
    <name evidence="2" type="ORF">G3M58_83850</name>
</gene>
<dbReference type="AlphaFoldDB" id="A0A6G3XTR7"/>
<reference evidence="2" key="1">
    <citation type="submission" date="2020-01" db="EMBL/GenBank/DDBJ databases">
        <title>Insect and environment-associated Actinomycetes.</title>
        <authorList>
            <person name="Currrie C."/>
            <person name="Chevrette M."/>
            <person name="Carlson C."/>
            <person name="Stubbendieck R."/>
            <person name="Wendt-Pienkowski E."/>
        </authorList>
    </citation>
    <scope>NUCLEOTIDE SEQUENCE</scope>
    <source>
        <strain evidence="2">SID7499</strain>
    </source>
</reference>
<protein>
    <submittedName>
        <fullName evidence="2">Uncharacterized protein</fullName>
    </submittedName>
</protein>
<accession>A0A6G3XTR7</accession>